<evidence type="ECO:0000256" key="11">
    <source>
        <dbReference type="ARBA" id="ARBA00022796"/>
    </source>
</evidence>
<keyword evidence="5" id="KW-0813">Transport</keyword>
<evidence type="ECO:0000256" key="8">
    <source>
        <dbReference type="ARBA" id="ARBA00022692"/>
    </source>
</evidence>
<dbReference type="PRINTS" id="PR00119">
    <property type="entry name" value="CATATPASE"/>
</dbReference>
<evidence type="ECO:0000256" key="4">
    <source>
        <dbReference type="ARBA" id="ARBA00015102"/>
    </source>
</evidence>
<dbReference type="GO" id="GO:0140581">
    <property type="term" value="F:P-type monovalent copper transporter activity"/>
    <property type="evidence" value="ECO:0007669"/>
    <property type="project" value="UniProtKB-EC"/>
</dbReference>
<evidence type="ECO:0000256" key="16">
    <source>
        <dbReference type="ARBA" id="ARBA00023065"/>
    </source>
</evidence>
<dbReference type="SUPFAM" id="SSF56784">
    <property type="entry name" value="HAD-like"/>
    <property type="match status" value="1"/>
</dbReference>
<dbReference type="EMBL" id="SLWF01000026">
    <property type="protein sequence ID" value="TCN81135.1"/>
    <property type="molecule type" value="Genomic_DNA"/>
</dbReference>
<keyword evidence="16" id="KW-0406">Ion transport</keyword>
<dbReference type="GO" id="GO:0043682">
    <property type="term" value="F:P-type divalent copper transporter activity"/>
    <property type="evidence" value="ECO:0007669"/>
    <property type="project" value="TreeGrafter"/>
</dbReference>
<dbReference type="GO" id="GO:0016887">
    <property type="term" value="F:ATP hydrolysis activity"/>
    <property type="evidence" value="ECO:0007669"/>
    <property type="project" value="InterPro"/>
</dbReference>
<dbReference type="InterPro" id="IPR006121">
    <property type="entry name" value="HMA_dom"/>
</dbReference>
<dbReference type="Gene3D" id="3.40.1110.10">
    <property type="entry name" value="Calcium-transporting ATPase, cytoplasmic domain N"/>
    <property type="match status" value="1"/>
</dbReference>
<dbReference type="NCBIfam" id="TIGR01512">
    <property type="entry name" value="ATPase-IB2_Cd"/>
    <property type="match status" value="1"/>
</dbReference>
<dbReference type="Gene3D" id="3.30.70.100">
    <property type="match status" value="4"/>
</dbReference>
<dbReference type="CDD" id="cd02094">
    <property type="entry name" value="P-type_ATPase_Cu-like"/>
    <property type="match status" value="1"/>
</dbReference>
<sequence length="988" mass="103938">MKVYQFHIDNMHCGGCARKIQALFAEEPGVSVATDVDSKSLTLTLSDEATLDETQARDRLKQADYPATAASHWHHFKVADMNCGHCEATIRKALADADDVTVDLSTKQVSVLSQQDDASLLGLITNAGFTPEPWTETAATWHEFKVPDMTCGHCEATIHKALADADEIKVDLPIKKVAVLSSLDGGQLLASIQAAGYSPELWSETEDNSHPKSEGASVAAAAPQPEDKAITKTETTTPDAPVASNAATADGVLMFVPDMSCASCVVKIEKAFANAGVEARVNLADKQVSAAHGVLVADAQHILASAGYRGEVVTDAANAMADKAAHDAKEYRTRIIQSMLTLGVGIPLMLWGMAGGDMTVHSDSSRWGWGLVSLLCLLLLISCGGHFYQGMWRALKAKSANMDTLIALGTGCAWLYSSAVVLFPSWFPDGTRHVYFEASVMIIGLINLGHALELRARGKTSEAVQKLLGLQANTALLVTENGDKAMPISDLKPGDILRLRPGDRVALDGEVVNGESLLDESMLTGEPMPVKKTQGSVVSAGTINGDGSLTYRVMVGPKDTRLAKIIALVQEAQTSKMPIGRLTDKIAGVFVPVVVVIAVLAALIWYLVGPAPQLSHALVVLTSVLIIACPCALGLATPMSIMVAVGRAAQMGVLIRNGEALQVASNVSCVVLDKTGTVTEGKPQLVAIHAIEDAELDEAELIQAVASLEQQSGHPLAQAFLAAAKVRDTAVVEPQQFAYRQGQGIVGTINQQQWLVGNSKLLDAFDVAISPTAQSQLDDAASLGQTPVLAAKNGKLLAILAISDPLRADAKTALAALRQQGKKLVLLSGDNQHTADAVAKQLGIDQVIAGVLPDEKQAWVKKLQQQGEVVAMVGDGINDAPALAAADVGVALGSGTEVAIESADLTLLNPRLENLAQAFALSKATLGNIKQNLFGAFLYNSCGIPIAAGVLYPLFGVLLSPVIAGAAMALSSLTVVTNANRLRHQKLQ</sequence>
<keyword evidence="13" id="KW-1278">Translocase</keyword>
<evidence type="ECO:0000256" key="20">
    <source>
        <dbReference type="RuleBase" id="RU362081"/>
    </source>
</evidence>
<dbReference type="InterPro" id="IPR036163">
    <property type="entry name" value="HMA_dom_sf"/>
</dbReference>
<keyword evidence="17 20" id="KW-0472">Membrane</keyword>
<dbReference type="EC" id="7.2.2.8" evidence="3"/>
<dbReference type="SFLD" id="SFLDG00002">
    <property type="entry name" value="C1.7:_P-type_atpase_like"/>
    <property type="match status" value="1"/>
</dbReference>
<evidence type="ECO:0000256" key="7">
    <source>
        <dbReference type="ARBA" id="ARBA00022553"/>
    </source>
</evidence>
<evidence type="ECO:0000259" key="22">
    <source>
        <dbReference type="PROSITE" id="PS50846"/>
    </source>
</evidence>
<evidence type="ECO:0000313" key="23">
    <source>
        <dbReference type="EMBL" id="TCN81135.1"/>
    </source>
</evidence>
<feature type="transmembrane region" description="Helical" evidence="20">
    <location>
        <begin position="958"/>
        <end position="979"/>
    </location>
</feature>
<evidence type="ECO:0000256" key="5">
    <source>
        <dbReference type="ARBA" id="ARBA00022448"/>
    </source>
</evidence>
<evidence type="ECO:0000256" key="13">
    <source>
        <dbReference type="ARBA" id="ARBA00022967"/>
    </source>
</evidence>
<keyword evidence="9 20" id="KW-0479">Metal-binding</keyword>
<dbReference type="CDD" id="cd00371">
    <property type="entry name" value="HMA"/>
    <property type="match status" value="4"/>
</dbReference>
<feature type="transmembrane region" description="Helical" evidence="20">
    <location>
        <begin position="405"/>
        <end position="427"/>
    </location>
</feature>
<feature type="domain" description="HMA" evidence="22">
    <location>
        <begin position="2"/>
        <end position="68"/>
    </location>
</feature>
<dbReference type="PROSITE" id="PS50846">
    <property type="entry name" value="HMA_2"/>
    <property type="match status" value="1"/>
</dbReference>
<keyword evidence="11" id="KW-0187">Copper transport</keyword>
<dbReference type="Pfam" id="PF00403">
    <property type="entry name" value="HMA"/>
    <property type="match status" value="3"/>
</dbReference>
<evidence type="ECO:0000256" key="18">
    <source>
        <dbReference type="ARBA" id="ARBA00029719"/>
    </source>
</evidence>
<comment type="similarity">
    <text evidence="2 20">Belongs to the cation transport ATPase (P-type) (TC 3.A.3) family. Type IB subfamily.</text>
</comment>
<dbReference type="SFLD" id="SFLDF00027">
    <property type="entry name" value="p-type_atpase"/>
    <property type="match status" value="1"/>
</dbReference>
<evidence type="ECO:0000256" key="9">
    <source>
        <dbReference type="ARBA" id="ARBA00022723"/>
    </source>
</evidence>
<feature type="transmembrane region" description="Helical" evidence="20">
    <location>
        <begin position="614"/>
        <end position="637"/>
    </location>
</feature>
<comment type="subcellular location">
    <subcellularLocation>
        <location evidence="1">Cell membrane</location>
        <topology evidence="1">Multi-pass membrane protein</topology>
    </subcellularLocation>
</comment>
<evidence type="ECO:0000256" key="19">
    <source>
        <dbReference type="ARBA" id="ARBA00033239"/>
    </source>
</evidence>
<dbReference type="InterPro" id="IPR001757">
    <property type="entry name" value="P_typ_ATPase"/>
</dbReference>
<dbReference type="GO" id="GO:0005524">
    <property type="term" value="F:ATP binding"/>
    <property type="evidence" value="ECO:0007669"/>
    <property type="project" value="UniProtKB-UniRule"/>
</dbReference>
<keyword evidence="7" id="KW-0597">Phosphoprotein</keyword>
<dbReference type="SUPFAM" id="SSF81653">
    <property type="entry name" value="Calcium ATPase, transduction domain A"/>
    <property type="match status" value="1"/>
</dbReference>
<name>A0A4R2F527_9GAMM</name>
<dbReference type="GO" id="GO:0005507">
    <property type="term" value="F:copper ion binding"/>
    <property type="evidence" value="ECO:0007669"/>
    <property type="project" value="TreeGrafter"/>
</dbReference>
<protein>
    <recommendedName>
        <fullName evidence="4">Copper-exporting P-type ATPase</fullName>
        <ecNumber evidence="3">7.2.2.8</ecNumber>
    </recommendedName>
    <alternativeName>
        <fullName evidence="18">Copper-exporting P-type ATPase A</fullName>
    </alternativeName>
    <alternativeName>
        <fullName evidence="19">Cu(+)-exporting ATPase</fullName>
    </alternativeName>
</protein>
<dbReference type="SUPFAM" id="SSF81665">
    <property type="entry name" value="Calcium ATPase, transmembrane domain M"/>
    <property type="match status" value="1"/>
</dbReference>
<dbReference type="GO" id="GO:0055070">
    <property type="term" value="P:copper ion homeostasis"/>
    <property type="evidence" value="ECO:0007669"/>
    <property type="project" value="TreeGrafter"/>
</dbReference>
<feature type="region of interest" description="Disordered" evidence="21">
    <location>
        <begin position="201"/>
        <end position="226"/>
    </location>
</feature>
<dbReference type="InterPro" id="IPR023299">
    <property type="entry name" value="ATPase_P-typ_cyto_dom_N"/>
</dbReference>
<dbReference type="OrthoDB" id="9814270at2"/>
<evidence type="ECO:0000256" key="6">
    <source>
        <dbReference type="ARBA" id="ARBA00022475"/>
    </source>
</evidence>
<evidence type="ECO:0000256" key="3">
    <source>
        <dbReference type="ARBA" id="ARBA00012517"/>
    </source>
</evidence>
<evidence type="ECO:0000256" key="17">
    <source>
        <dbReference type="ARBA" id="ARBA00023136"/>
    </source>
</evidence>
<dbReference type="AlphaFoldDB" id="A0A4R2F527"/>
<evidence type="ECO:0000313" key="24">
    <source>
        <dbReference type="Proteomes" id="UP000294832"/>
    </source>
</evidence>
<dbReference type="NCBIfam" id="TIGR01511">
    <property type="entry name" value="ATPase-IB1_Cu"/>
    <property type="match status" value="1"/>
</dbReference>
<keyword evidence="14 20" id="KW-1133">Transmembrane helix</keyword>
<reference evidence="23 24" key="1">
    <citation type="submission" date="2019-03" db="EMBL/GenBank/DDBJ databases">
        <title>Freshwater and sediment microbial communities from various areas in North America, analyzing microbe dynamics in response to fracking.</title>
        <authorList>
            <person name="Lamendella R."/>
        </authorList>
    </citation>
    <scope>NUCLEOTIDE SEQUENCE [LARGE SCALE GENOMIC DNA]</scope>
    <source>
        <strain evidence="23 24">74A</strain>
    </source>
</reference>
<keyword evidence="12 20" id="KW-0067">ATP-binding</keyword>
<dbReference type="PANTHER" id="PTHR43520:SF6">
    <property type="entry name" value="COPPER-EXPORTING P-TYPE ATPASE"/>
    <property type="match status" value="1"/>
</dbReference>
<keyword evidence="8 20" id="KW-0812">Transmembrane</keyword>
<evidence type="ECO:0000256" key="10">
    <source>
        <dbReference type="ARBA" id="ARBA00022741"/>
    </source>
</evidence>
<dbReference type="Pfam" id="PF00122">
    <property type="entry name" value="E1-E2_ATPase"/>
    <property type="match status" value="1"/>
</dbReference>
<dbReference type="InterPro" id="IPR018303">
    <property type="entry name" value="ATPase_P-typ_P_site"/>
</dbReference>
<dbReference type="InterPro" id="IPR036412">
    <property type="entry name" value="HAD-like_sf"/>
</dbReference>
<dbReference type="InterPro" id="IPR044492">
    <property type="entry name" value="P_typ_ATPase_HD_dom"/>
</dbReference>
<dbReference type="FunFam" id="2.70.150.10:FF:000002">
    <property type="entry name" value="Copper-transporting ATPase 1, putative"/>
    <property type="match status" value="1"/>
</dbReference>
<keyword evidence="24" id="KW-1185">Reference proteome</keyword>
<feature type="transmembrane region" description="Helical" evidence="20">
    <location>
        <begin position="366"/>
        <end position="384"/>
    </location>
</feature>
<feature type="transmembrane region" description="Helical" evidence="20">
    <location>
        <begin position="335"/>
        <end position="354"/>
    </location>
</feature>
<evidence type="ECO:0000256" key="12">
    <source>
        <dbReference type="ARBA" id="ARBA00022840"/>
    </source>
</evidence>
<dbReference type="PROSITE" id="PS01229">
    <property type="entry name" value="COF_2"/>
    <property type="match status" value="1"/>
</dbReference>
<comment type="caution">
    <text evidence="23">The sequence shown here is derived from an EMBL/GenBank/DDBJ whole genome shotgun (WGS) entry which is preliminary data.</text>
</comment>
<keyword evidence="10 20" id="KW-0547">Nucleotide-binding</keyword>
<dbReference type="Proteomes" id="UP000294832">
    <property type="component" value="Unassembled WGS sequence"/>
</dbReference>
<dbReference type="SUPFAM" id="SSF55008">
    <property type="entry name" value="HMA, heavy metal-associated domain"/>
    <property type="match status" value="4"/>
</dbReference>
<evidence type="ECO:0000256" key="1">
    <source>
        <dbReference type="ARBA" id="ARBA00004651"/>
    </source>
</evidence>
<keyword evidence="15" id="KW-0186">Copper</keyword>
<evidence type="ECO:0000256" key="15">
    <source>
        <dbReference type="ARBA" id="ARBA00023008"/>
    </source>
</evidence>
<dbReference type="NCBIfam" id="TIGR01494">
    <property type="entry name" value="ATPase_P-type"/>
    <property type="match status" value="1"/>
</dbReference>
<dbReference type="InterPro" id="IPR008250">
    <property type="entry name" value="ATPase_P-typ_transduc_dom_A_sf"/>
</dbReference>
<dbReference type="Pfam" id="PF00702">
    <property type="entry name" value="Hydrolase"/>
    <property type="match status" value="1"/>
</dbReference>
<dbReference type="NCBIfam" id="TIGR01525">
    <property type="entry name" value="ATPase-IB_hvy"/>
    <property type="match status" value="1"/>
</dbReference>
<gene>
    <name evidence="23" type="ORF">EDC91_1261</name>
</gene>
<dbReference type="SFLD" id="SFLDS00003">
    <property type="entry name" value="Haloacid_Dehalogenase"/>
    <property type="match status" value="1"/>
</dbReference>
<dbReference type="Gene3D" id="2.70.150.10">
    <property type="entry name" value="Calcium-transporting ATPase, cytoplasmic transduction domain A"/>
    <property type="match status" value="1"/>
</dbReference>
<dbReference type="InterPro" id="IPR027256">
    <property type="entry name" value="P-typ_ATPase_IB"/>
</dbReference>
<dbReference type="Gene3D" id="3.40.50.1000">
    <property type="entry name" value="HAD superfamily/HAD-like"/>
    <property type="match status" value="1"/>
</dbReference>
<evidence type="ECO:0000256" key="2">
    <source>
        <dbReference type="ARBA" id="ARBA00006024"/>
    </source>
</evidence>
<evidence type="ECO:0000256" key="21">
    <source>
        <dbReference type="SAM" id="MobiDB-lite"/>
    </source>
</evidence>
<feature type="transmembrane region" description="Helical" evidence="20">
    <location>
        <begin position="933"/>
        <end position="952"/>
    </location>
</feature>
<feature type="transmembrane region" description="Helical" evidence="20">
    <location>
        <begin position="586"/>
        <end position="608"/>
    </location>
</feature>
<dbReference type="InterPro" id="IPR023214">
    <property type="entry name" value="HAD_sf"/>
</dbReference>
<dbReference type="PRINTS" id="PR00943">
    <property type="entry name" value="CUATPASE"/>
</dbReference>
<evidence type="ECO:0000256" key="14">
    <source>
        <dbReference type="ARBA" id="ARBA00022989"/>
    </source>
</evidence>
<dbReference type="InterPro" id="IPR059000">
    <property type="entry name" value="ATPase_P-type_domA"/>
</dbReference>
<organism evidence="23 24">
    <name type="scientific">Shewanella fodinae</name>
    <dbReference type="NCBI Taxonomy" id="552357"/>
    <lineage>
        <taxon>Bacteria</taxon>
        <taxon>Pseudomonadati</taxon>
        <taxon>Pseudomonadota</taxon>
        <taxon>Gammaproteobacteria</taxon>
        <taxon>Alteromonadales</taxon>
        <taxon>Shewanellaceae</taxon>
        <taxon>Shewanella</taxon>
    </lineage>
</organism>
<accession>A0A4R2F527</accession>
<proteinExistence type="inferred from homology"/>
<dbReference type="InterPro" id="IPR023298">
    <property type="entry name" value="ATPase_P-typ_TM_dom_sf"/>
</dbReference>
<dbReference type="PROSITE" id="PS00154">
    <property type="entry name" value="ATPASE_E1_E2"/>
    <property type="match status" value="1"/>
</dbReference>
<feature type="transmembrane region" description="Helical" evidence="20">
    <location>
        <begin position="433"/>
        <end position="452"/>
    </location>
</feature>
<dbReference type="PANTHER" id="PTHR43520">
    <property type="entry name" value="ATP7, ISOFORM B"/>
    <property type="match status" value="1"/>
</dbReference>
<keyword evidence="6 20" id="KW-1003">Cell membrane</keyword>
<dbReference type="GO" id="GO:0005886">
    <property type="term" value="C:plasma membrane"/>
    <property type="evidence" value="ECO:0007669"/>
    <property type="project" value="UniProtKB-SubCell"/>
</dbReference>